<dbReference type="InterPro" id="IPR003043">
    <property type="entry name" value="Uropor_MeTrfase_CS"/>
</dbReference>
<dbReference type="InterPro" id="IPR006366">
    <property type="entry name" value="CobA/CysG_C"/>
</dbReference>
<evidence type="ECO:0000256" key="3">
    <source>
        <dbReference type="ARBA" id="ARBA00022603"/>
    </source>
</evidence>
<organism evidence="10 11">
    <name type="scientific">Pendulispora albinea</name>
    <dbReference type="NCBI Taxonomy" id="2741071"/>
    <lineage>
        <taxon>Bacteria</taxon>
        <taxon>Pseudomonadati</taxon>
        <taxon>Myxococcota</taxon>
        <taxon>Myxococcia</taxon>
        <taxon>Myxococcales</taxon>
        <taxon>Sorangiineae</taxon>
        <taxon>Pendulisporaceae</taxon>
        <taxon>Pendulispora</taxon>
    </lineage>
</organism>
<dbReference type="InterPro" id="IPR014776">
    <property type="entry name" value="4pyrrole_Mease_sub2"/>
</dbReference>
<dbReference type="GO" id="GO:0032259">
    <property type="term" value="P:methylation"/>
    <property type="evidence" value="ECO:0007669"/>
    <property type="project" value="UniProtKB-KW"/>
</dbReference>
<comment type="similarity">
    <text evidence="1">Belongs to the precorrin methyltransferase family.</text>
</comment>
<comment type="pathway">
    <text evidence="7">Porphyrin-containing compound metabolism; siroheme biosynthesis; precorrin-2 from uroporphyrinogen III: step 1/1.</text>
</comment>
<dbReference type="InterPro" id="IPR050161">
    <property type="entry name" value="Siro_Cobalamin_biosynth"/>
</dbReference>
<dbReference type="GO" id="GO:0004851">
    <property type="term" value="F:uroporphyrin-III C-methyltransferase activity"/>
    <property type="evidence" value="ECO:0007669"/>
    <property type="project" value="UniProtKB-EC"/>
</dbReference>
<dbReference type="SUPFAM" id="SSF53790">
    <property type="entry name" value="Tetrapyrrole methylase"/>
    <property type="match status" value="1"/>
</dbReference>
<evidence type="ECO:0000256" key="6">
    <source>
        <dbReference type="ARBA" id="ARBA00023244"/>
    </source>
</evidence>
<feature type="region of interest" description="Disordered" evidence="8">
    <location>
        <begin position="262"/>
        <end position="287"/>
    </location>
</feature>
<name>A0ABZ2LPB8_9BACT</name>
<gene>
    <name evidence="10" type="primary">cobA</name>
    <name evidence="10" type="ORF">LZC94_33375</name>
</gene>
<keyword evidence="5" id="KW-0949">S-adenosyl-L-methionine</keyword>
<evidence type="ECO:0000256" key="1">
    <source>
        <dbReference type="ARBA" id="ARBA00005879"/>
    </source>
</evidence>
<evidence type="ECO:0000256" key="8">
    <source>
        <dbReference type="SAM" id="MobiDB-lite"/>
    </source>
</evidence>
<dbReference type="NCBIfam" id="TIGR01469">
    <property type="entry name" value="cobA_cysG_Cterm"/>
    <property type="match status" value="1"/>
</dbReference>
<dbReference type="PANTHER" id="PTHR45790:SF3">
    <property type="entry name" value="S-ADENOSYL-L-METHIONINE-DEPENDENT UROPORPHYRINOGEN III METHYLTRANSFERASE, CHLOROPLASTIC"/>
    <property type="match status" value="1"/>
</dbReference>
<protein>
    <recommendedName>
        <fullName evidence="2">uroporphyrinogen-III C-methyltransferase</fullName>
        <ecNumber evidence="2">2.1.1.107</ecNumber>
    </recommendedName>
</protein>
<feature type="domain" description="Tetrapyrrole methylase" evidence="9">
    <location>
        <begin position="22"/>
        <end position="233"/>
    </location>
</feature>
<dbReference type="EC" id="2.1.1.107" evidence="2"/>
<keyword evidence="4 10" id="KW-0808">Transferase</keyword>
<dbReference type="Proteomes" id="UP001370348">
    <property type="component" value="Chromosome"/>
</dbReference>
<evidence type="ECO:0000256" key="2">
    <source>
        <dbReference type="ARBA" id="ARBA00012162"/>
    </source>
</evidence>
<dbReference type="Gene3D" id="3.30.950.10">
    <property type="entry name" value="Methyltransferase, Cobalt-precorrin-4 Transmethylase, Domain 2"/>
    <property type="match status" value="1"/>
</dbReference>
<keyword evidence="3 10" id="KW-0489">Methyltransferase</keyword>
<dbReference type="RefSeq" id="WP_394822350.1">
    <property type="nucleotide sequence ID" value="NZ_CP089984.1"/>
</dbReference>
<dbReference type="PANTHER" id="PTHR45790">
    <property type="entry name" value="SIROHEME SYNTHASE-RELATED"/>
    <property type="match status" value="1"/>
</dbReference>
<evidence type="ECO:0000313" key="10">
    <source>
        <dbReference type="EMBL" id="WXB12729.1"/>
    </source>
</evidence>
<reference evidence="10 11" key="1">
    <citation type="submission" date="2021-12" db="EMBL/GenBank/DDBJ databases">
        <title>Discovery of the Pendulisporaceae a myxobacterial family with distinct sporulation behavior and unique specialized metabolism.</title>
        <authorList>
            <person name="Garcia R."/>
            <person name="Popoff A."/>
            <person name="Bader C.D."/>
            <person name="Loehr J."/>
            <person name="Walesch S."/>
            <person name="Walt C."/>
            <person name="Boldt J."/>
            <person name="Bunk B."/>
            <person name="Haeckl F.J.F.P.J."/>
            <person name="Gunesch A.P."/>
            <person name="Birkelbach J."/>
            <person name="Nuebel U."/>
            <person name="Pietschmann T."/>
            <person name="Bach T."/>
            <person name="Mueller R."/>
        </authorList>
    </citation>
    <scope>NUCLEOTIDE SEQUENCE [LARGE SCALE GENOMIC DNA]</scope>
    <source>
        <strain evidence="10 11">MSr11954</strain>
    </source>
</reference>
<dbReference type="InterPro" id="IPR035996">
    <property type="entry name" value="4pyrrol_Methylase_sf"/>
</dbReference>
<dbReference type="EMBL" id="CP089984">
    <property type="protein sequence ID" value="WXB12729.1"/>
    <property type="molecule type" value="Genomic_DNA"/>
</dbReference>
<evidence type="ECO:0000256" key="4">
    <source>
        <dbReference type="ARBA" id="ARBA00022679"/>
    </source>
</evidence>
<dbReference type="NCBIfam" id="NF004790">
    <property type="entry name" value="PRK06136.1"/>
    <property type="match status" value="1"/>
</dbReference>
<evidence type="ECO:0000259" key="9">
    <source>
        <dbReference type="Pfam" id="PF00590"/>
    </source>
</evidence>
<dbReference type="Gene3D" id="3.40.1010.10">
    <property type="entry name" value="Cobalt-precorrin-4 Transmethylase, Domain 1"/>
    <property type="match status" value="1"/>
</dbReference>
<dbReference type="InterPro" id="IPR000878">
    <property type="entry name" value="4pyrrol_Mease"/>
</dbReference>
<accession>A0ABZ2LPB8</accession>
<evidence type="ECO:0000256" key="7">
    <source>
        <dbReference type="ARBA" id="ARBA00025705"/>
    </source>
</evidence>
<sequence length="287" mass="30211">MSRKPDKLNESTFGVRRMQRGKVWLVGAGPGDPELLTVRAHRLIAQAEVLAYDELVSQAILDLAPPEAERIPVGRRARGCRHHEAKIHPRVLELALEGREVVRVKGGDPFVFGRGGEEAEELFAARIPFAIVPGISAALGAAARLHVPLTHRQVSSSVTLATAHAATPEGEATLPSYLPTDGTLVFYMGLGKLRERLSELVARGRAPSTPAVAIASATLPNERAVFGTIADLAERVEDAKLEAPALVIVGEVVACAVASPESVEGLGEDENEGEALGRTAGGIDGAG</sequence>
<dbReference type="CDD" id="cd11642">
    <property type="entry name" value="SUMT"/>
    <property type="match status" value="1"/>
</dbReference>
<dbReference type="PROSITE" id="PS00839">
    <property type="entry name" value="SUMT_1"/>
    <property type="match status" value="1"/>
</dbReference>
<keyword evidence="6" id="KW-0627">Porphyrin biosynthesis</keyword>
<evidence type="ECO:0000256" key="5">
    <source>
        <dbReference type="ARBA" id="ARBA00022691"/>
    </source>
</evidence>
<evidence type="ECO:0000313" key="11">
    <source>
        <dbReference type="Proteomes" id="UP001370348"/>
    </source>
</evidence>
<dbReference type="InterPro" id="IPR014777">
    <property type="entry name" value="4pyrrole_Mease_sub1"/>
</dbReference>
<keyword evidence="11" id="KW-1185">Reference proteome</keyword>
<dbReference type="Pfam" id="PF00590">
    <property type="entry name" value="TP_methylase"/>
    <property type="match status" value="1"/>
</dbReference>
<proteinExistence type="inferred from homology"/>